<name>A0ABM1NKG7_NICVS</name>
<organism evidence="2 3">
    <name type="scientific">Nicrophorus vespilloides</name>
    <name type="common">Boreal carrion beetle</name>
    <dbReference type="NCBI Taxonomy" id="110193"/>
    <lineage>
        <taxon>Eukaryota</taxon>
        <taxon>Metazoa</taxon>
        <taxon>Ecdysozoa</taxon>
        <taxon>Arthropoda</taxon>
        <taxon>Hexapoda</taxon>
        <taxon>Insecta</taxon>
        <taxon>Pterygota</taxon>
        <taxon>Neoptera</taxon>
        <taxon>Endopterygota</taxon>
        <taxon>Coleoptera</taxon>
        <taxon>Polyphaga</taxon>
        <taxon>Staphyliniformia</taxon>
        <taxon>Silphidae</taxon>
        <taxon>Nicrophorinae</taxon>
        <taxon>Nicrophorus</taxon>
    </lineage>
</organism>
<evidence type="ECO:0000313" key="3">
    <source>
        <dbReference type="RefSeq" id="XP_017787317.1"/>
    </source>
</evidence>
<reference evidence="3" key="1">
    <citation type="submission" date="2025-08" db="UniProtKB">
        <authorList>
            <consortium name="RefSeq"/>
        </authorList>
    </citation>
    <scope>IDENTIFICATION</scope>
    <source>
        <tissue evidence="3">Whole Larva</tissue>
    </source>
</reference>
<feature type="transmembrane region" description="Helical" evidence="1">
    <location>
        <begin position="104"/>
        <end position="124"/>
    </location>
</feature>
<feature type="transmembrane region" description="Helical" evidence="1">
    <location>
        <begin position="40"/>
        <end position="61"/>
    </location>
</feature>
<gene>
    <name evidence="3" type="primary">LOC108570020</name>
</gene>
<feature type="transmembrane region" description="Helical" evidence="1">
    <location>
        <begin position="73"/>
        <end position="92"/>
    </location>
</feature>
<dbReference type="RefSeq" id="XP_017787317.1">
    <property type="nucleotide sequence ID" value="XM_017931828.1"/>
</dbReference>
<accession>A0ABM1NKG7</accession>
<keyword evidence="1" id="KW-0472">Membrane</keyword>
<dbReference type="GeneID" id="108570020"/>
<dbReference type="Proteomes" id="UP000695000">
    <property type="component" value="Unplaced"/>
</dbReference>
<evidence type="ECO:0000313" key="2">
    <source>
        <dbReference type="Proteomes" id="UP000695000"/>
    </source>
</evidence>
<protein>
    <submittedName>
        <fullName evidence="3">Uncharacterized protein LOC108570020</fullName>
    </submittedName>
</protein>
<evidence type="ECO:0000256" key="1">
    <source>
        <dbReference type="SAM" id="Phobius"/>
    </source>
</evidence>
<sequence length="177" mass="19558">MPLLGVAMAQPANGGFTESRFMLPQDDPLPNNRTVSKKYMYMKGFEMILIIMTVTFFALAIRGKDGCTDADVVLAFFFGGLTVFPTLILVLLPVKSSNSVEMLLLNGVCSALLFVSGFILFASWHQLQPEVLAQEAQFAEVETIAIYKFIAALSSVITAIMYMAEAFFQALEKFRCI</sequence>
<feature type="transmembrane region" description="Helical" evidence="1">
    <location>
        <begin position="144"/>
        <end position="164"/>
    </location>
</feature>
<keyword evidence="2" id="KW-1185">Reference proteome</keyword>
<proteinExistence type="predicted"/>
<keyword evidence="1" id="KW-1133">Transmembrane helix</keyword>
<keyword evidence="1" id="KW-0812">Transmembrane</keyword>